<organism evidence="1 2">
    <name type="scientific">Bauhinia variegata</name>
    <name type="common">Purple orchid tree</name>
    <name type="synonym">Phanera variegata</name>
    <dbReference type="NCBI Taxonomy" id="167791"/>
    <lineage>
        <taxon>Eukaryota</taxon>
        <taxon>Viridiplantae</taxon>
        <taxon>Streptophyta</taxon>
        <taxon>Embryophyta</taxon>
        <taxon>Tracheophyta</taxon>
        <taxon>Spermatophyta</taxon>
        <taxon>Magnoliopsida</taxon>
        <taxon>eudicotyledons</taxon>
        <taxon>Gunneridae</taxon>
        <taxon>Pentapetalae</taxon>
        <taxon>rosids</taxon>
        <taxon>fabids</taxon>
        <taxon>Fabales</taxon>
        <taxon>Fabaceae</taxon>
        <taxon>Cercidoideae</taxon>
        <taxon>Cercideae</taxon>
        <taxon>Bauhiniinae</taxon>
        <taxon>Bauhinia</taxon>
    </lineage>
</organism>
<keyword evidence="2" id="KW-1185">Reference proteome</keyword>
<sequence>MAFILFAEENINIAAIELVWVAAIGGSLETIAMAKSGIIKASCFNEKHALLEKLPNVVQNWQIILRALSMTRNFSIYLIATNI</sequence>
<gene>
    <name evidence="1" type="ORF">L6164_001587</name>
</gene>
<dbReference type="EMBL" id="CM039426">
    <property type="protein sequence ID" value="KAI4357653.1"/>
    <property type="molecule type" value="Genomic_DNA"/>
</dbReference>
<accession>A0ACB9Q9Z3</accession>
<protein>
    <submittedName>
        <fullName evidence="1">Uncharacterized protein</fullName>
    </submittedName>
</protein>
<proteinExistence type="predicted"/>
<evidence type="ECO:0000313" key="1">
    <source>
        <dbReference type="EMBL" id="KAI4357653.1"/>
    </source>
</evidence>
<reference evidence="1 2" key="1">
    <citation type="journal article" date="2022" name="DNA Res.">
        <title>Chromosomal-level genome assembly of the orchid tree Bauhinia variegata (Leguminosae; Cercidoideae) supports the allotetraploid origin hypothesis of Bauhinia.</title>
        <authorList>
            <person name="Zhong Y."/>
            <person name="Chen Y."/>
            <person name="Zheng D."/>
            <person name="Pang J."/>
            <person name="Liu Y."/>
            <person name="Luo S."/>
            <person name="Meng S."/>
            <person name="Qian L."/>
            <person name="Wei D."/>
            <person name="Dai S."/>
            <person name="Zhou R."/>
        </authorList>
    </citation>
    <scope>NUCLEOTIDE SEQUENCE [LARGE SCALE GENOMIC DNA]</scope>
    <source>
        <strain evidence="1">BV-YZ2020</strain>
    </source>
</reference>
<name>A0ACB9Q9Z3_BAUVA</name>
<comment type="caution">
    <text evidence="1">The sequence shown here is derived from an EMBL/GenBank/DDBJ whole genome shotgun (WGS) entry which is preliminary data.</text>
</comment>
<dbReference type="Proteomes" id="UP000828941">
    <property type="component" value="Chromosome 1"/>
</dbReference>
<evidence type="ECO:0000313" key="2">
    <source>
        <dbReference type="Proteomes" id="UP000828941"/>
    </source>
</evidence>